<dbReference type="AlphaFoldDB" id="A0A9P6CEP3"/>
<sequence>MAQGDIGTRVIVGVCGCCLVTVRFGAQGSEGQQKNDRIHSLDLRQPPVPFFAASAHQLPLSFLPSRQPILPLRIAFSAPPLPFPDPLLAIQILLVSFNF</sequence>
<dbReference type="Proteomes" id="UP000807353">
    <property type="component" value="Unassembled WGS sequence"/>
</dbReference>
<keyword evidence="2" id="KW-1185">Reference proteome</keyword>
<gene>
    <name evidence="1" type="ORF">BDZ94DRAFT_1271238</name>
</gene>
<dbReference type="EMBL" id="MU150347">
    <property type="protein sequence ID" value="KAF9458183.1"/>
    <property type="molecule type" value="Genomic_DNA"/>
</dbReference>
<protein>
    <submittedName>
        <fullName evidence="1">Uncharacterized protein</fullName>
    </submittedName>
</protein>
<reference evidence="1" key="1">
    <citation type="submission" date="2020-11" db="EMBL/GenBank/DDBJ databases">
        <authorList>
            <consortium name="DOE Joint Genome Institute"/>
            <person name="Ahrendt S."/>
            <person name="Riley R."/>
            <person name="Andreopoulos W."/>
            <person name="Labutti K."/>
            <person name="Pangilinan J."/>
            <person name="Ruiz-Duenas F.J."/>
            <person name="Barrasa J.M."/>
            <person name="Sanchez-Garcia M."/>
            <person name="Camarero S."/>
            <person name="Miyauchi S."/>
            <person name="Serrano A."/>
            <person name="Linde D."/>
            <person name="Babiker R."/>
            <person name="Drula E."/>
            <person name="Ayuso-Fernandez I."/>
            <person name="Pacheco R."/>
            <person name="Padilla G."/>
            <person name="Ferreira P."/>
            <person name="Barriuso J."/>
            <person name="Kellner H."/>
            <person name="Castanera R."/>
            <person name="Alfaro M."/>
            <person name="Ramirez L."/>
            <person name="Pisabarro A.G."/>
            <person name="Kuo A."/>
            <person name="Tritt A."/>
            <person name="Lipzen A."/>
            <person name="He G."/>
            <person name="Yan M."/>
            <person name="Ng V."/>
            <person name="Cullen D."/>
            <person name="Martin F."/>
            <person name="Rosso M.-N."/>
            <person name="Henrissat B."/>
            <person name="Hibbett D."/>
            <person name="Martinez A.T."/>
            <person name="Grigoriev I.V."/>
        </authorList>
    </citation>
    <scope>NUCLEOTIDE SEQUENCE</scope>
    <source>
        <strain evidence="1">CBS 247.69</strain>
    </source>
</reference>
<organism evidence="1 2">
    <name type="scientific">Collybia nuda</name>
    <dbReference type="NCBI Taxonomy" id="64659"/>
    <lineage>
        <taxon>Eukaryota</taxon>
        <taxon>Fungi</taxon>
        <taxon>Dikarya</taxon>
        <taxon>Basidiomycota</taxon>
        <taxon>Agaricomycotina</taxon>
        <taxon>Agaricomycetes</taxon>
        <taxon>Agaricomycetidae</taxon>
        <taxon>Agaricales</taxon>
        <taxon>Tricholomatineae</taxon>
        <taxon>Clitocybaceae</taxon>
        <taxon>Collybia</taxon>
    </lineage>
</organism>
<proteinExistence type="predicted"/>
<comment type="caution">
    <text evidence="1">The sequence shown here is derived from an EMBL/GenBank/DDBJ whole genome shotgun (WGS) entry which is preliminary data.</text>
</comment>
<name>A0A9P6CEP3_9AGAR</name>
<accession>A0A9P6CEP3</accession>
<evidence type="ECO:0000313" key="2">
    <source>
        <dbReference type="Proteomes" id="UP000807353"/>
    </source>
</evidence>
<evidence type="ECO:0000313" key="1">
    <source>
        <dbReference type="EMBL" id="KAF9458183.1"/>
    </source>
</evidence>